<feature type="repeat" description="PPR" evidence="2">
    <location>
        <begin position="467"/>
        <end position="501"/>
    </location>
</feature>
<dbReference type="PROSITE" id="PS51375">
    <property type="entry name" value="PPR"/>
    <property type="match status" value="2"/>
</dbReference>
<dbReference type="InterPro" id="IPR011990">
    <property type="entry name" value="TPR-like_helical_dom_sf"/>
</dbReference>
<name>A0A6A5TJB7_9PLEO</name>
<dbReference type="AlphaFoldDB" id="A0A6A5TJB7"/>
<dbReference type="InterPro" id="IPR057027">
    <property type="entry name" value="TPR_mt"/>
</dbReference>
<protein>
    <recommendedName>
        <fullName evidence="4">Pentatricopeptide repeat-containing protein-mitochondrial domain-containing protein</fullName>
    </recommendedName>
</protein>
<keyword evidence="1" id="KW-0677">Repeat</keyword>
<dbReference type="InterPro" id="IPR050667">
    <property type="entry name" value="PPR-containing_protein"/>
</dbReference>
<dbReference type="PANTHER" id="PTHR47939">
    <property type="entry name" value="MEMBRANE-ASSOCIATED SALT-INDUCIBLE PROTEIN-LIKE"/>
    <property type="match status" value="1"/>
</dbReference>
<proteinExistence type="predicted"/>
<reference evidence="5" key="1">
    <citation type="journal article" date="2020" name="Stud. Mycol.">
        <title>101 Dothideomycetes genomes: a test case for predicting lifestyles and emergence of pathogens.</title>
        <authorList>
            <person name="Haridas S."/>
            <person name="Albert R."/>
            <person name="Binder M."/>
            <person name="Bloem J."/>
            <person name="Labutti K."/>
            <person name="Salamov A."/>
            <person name="Andreopoulos B."/>
            <person name="Baker S."/>
            <person name="Barry K."/>
            <person name="Bills G."/>
            <person name="Bluhm B."/>
            <person name="Cannon C."/>
            <person name="Castanera R."/>
            <person name="Culley D."/>
            <person name="Daum C."/>
            <person name="Ezra D."/>
            <person name="Gonzalez J."/>
            <person name="Henrissat B."/>
            <person name="Kuo A."/>
            <person name="Liang C."/>
            <person name="Lipzen A."/>
            <person name="Lutzoni F."/>
            <person name="Magnuson J."/>
            <person name="Mondo S."/>
            <person name="Nolan M."/>
            <person name="Ohm R."/>
            <person name="Pangilinan J."/>
            <person name="Park H.-J."/>
            <person name="Ramirez L."/>
            <person name="Alfaro M."/>
            <person name="Sun H."/>
            <person name="Tritt A."/>
            <person name="Yoshinaga Y."/>
            <person name="Zwiers L.-H."/>
            <person name="Turgeon B."/>
            <person name="Goodwin S."/>
            <person name="Spatafora J."/>
            <person name="Crous P."/>
            <person name="Grigoriev I."/>
        </authorList>
    </citation>
    <scope>NUCLEOTIDE SEQUENCE</scope>
    <source>
        <strain evidence="5">CBS 675.92</strain>
    </source>
</reference>
<dbReference type="Pfam" id="PF23276">
    <property type="entry name" value="TPR_24"/>
    <property type="match status" value="1"/>
</dbReference>
<evidence type="ECO:0000313" key="6">
    <source>
        <dbReference type="Proteomes" id="UP000800035"/>
    </source>
</evidence>
<feature type="region of interest" description="Disordered" evidence="3">
    <location>
        <begin position="617"/>
        <end position="636"/>
    </location>
</feature>
<dbReference type="OrthoDB" id="747253at2759"/>
<accession>A0A6A5TJB7</accession>
<keyword evidence="6" id="KW-1185">Reference proteome</keyword>
<dbReference type="Pfam" id="PF13812">
    <property type="entry name" value="PPR_3"/>
    <property type="match status" value="1"/>
</dbReference>
<feature type="repeat" description="PPR" evidence="2">
    <location>
        <begin position="502"/>
        <end position="536"/>
    </location>
</feature>
<evidence type="ECO:0000313" key="5">
    <source>
        <dbReference type="EMBL" id="KAF1949037.1"/>
    </source>
</evidence>
<evidence type="ECO:0000259" key="4">
    <source>
        <dbReference type="Pfam" id="PF23276"/>
    </source>
</evidence>
<gene>
    <name evidence="5" type="ORF">CC80DRAFT_458231</name>
</gene>
<evidence type="ECO:0000256" key="2">
    <source>
        <dbReference type="PROSITE-ProRule" id="PRU00708"/>
    </source>
</evidence>
<dbReference type="EMBL" id="ML977043">
    <property type="protein sequence ID" value="KAF1949037.1"/>
    <property type="molecule type" value="Genomic_DNA"/>
</dbReference>
<organism evidence="5 6">
    <name type="scientific">Byssothecium circinans</name>
    <dbReference type="NCBI Taxonomy" id="147558"/>
    <lineage>
        <taxon>Eukaryota</taxon>
        <taxon>Fungi</taxon>
        <taxon>Dikarya</taxon>
        <taxon>Ascomycota</taxon>
        <taxon>Pezizomycotina</taxon>
        <taxon>Dothideomycetes</taxon>
        <taxon>Pleosporomycetidae</taxon>
        <taxon>Pleosporales</taxon>
        <taxon>Massarineae</taxon>
        <taxon>Massarinaceae</taxon>
        <taxon>Byssothecium</taxon>
    </lineage>
</organism>
<dbReference type="Pfam" id="PF13041">
    <property type="entry name" value="PPR_2"/>
    <property type="match status" value="1"/>
</dbReference>
<evidence type="ECO:0000256" key="1">
    <source>
        <dbReference type="ARBA" id="ARBA00022737"/>
    </source>
</evidence>
<dbReference type="Proteomes" id="UP000800035">
    <property type="component" value="Unassembled WGS sequence"/>
</dbReference>
<dbReference type="InterPro" id="IPR002885">
    <property type="entry name" value="PPR_rpt"/>
</dbReference>
<feature type="domain" description="Pentatricopeptide repeat-containing protein-mitochondrial" evidence="4">
    <location>
        <begin position="323"/>
        <end position="457"/>
    </location>
</feature>
<sequence length="636" mass="71391">MPPRPIINDALWRCLCPRYTQLPYTSHLPSAGKGATPARNRIPRTASPRRPTHQLRAYNTSTQSPPGRDVFGTYGAGAMSPQKRADSASAHRSLKENVPMHQLPTSALYDRLRIDGAAGKHEEVMNIIRILIKDRREVPNTAMYTAVLHSCANCQAVTAGAIRKILQEMQENGIELDGRGAECVLEALAVHSDYMLRTDILEYMKERWFDLSDRAHNFVVAGMLRDRLFEQALEKLEDMIRNRIKVELWLWDKTIWMLLEFGEIEEAFYVLSLRQNVEGQDIKLTGVMWLQLLDAAGKKHLADAAVLIWNMRVIPGYLKPPTGTCLNMLSIAARTGNVKLGTDVFRILTERDTVLNTHHYEALIECYLNASDIFSAFSVVVIMQDSGLRIAPEALHPLITYLTQSESRPMEAFKTLQTLSSGGRKVPLVAVNACIRGCFGAKDKDIHMTPAVEIYKALHTVCPTGPDIQTFNILLAGCGRSKRKELAMFLANEMIQLGIKPDAITYDRLIIVCLNVYDYEDAMLYYEEMRGMGWVPRETTWDDLIVKSTQMGDPRAVAALKDLKELGGADPGRLAVLERLVHRRFEQGVARAGTDKAREEEEEGRRMVMGEKGDMTVEEDGKESLGTKSFGHGDLM</sequence>
<dbReference type="PANTHER" id="PTHR47939:SF5">
    <property type="entry name" value="PENTACOTRIPEPTIDE-REPEAT REGION OF PRORP DOMAIN-CONTAINING PROTEIN"/>
    <property type="match status" value="1"/>
</dbReference>
<evidence type="ECO:0000256" key="3">
    <source>
        <dbReference type="SAM" id="MobiDB-lite"/>
    </source>
</evidence>
<feature type="region of interest" description="Disordered" evidence="3">
    <location>
        <begin position="27"/>
        <end position="94"/>
    </location>
</feature>
<dbReference type="Gene3D" id="1.25.40.10">
    <property type="entry name" value="Tetratricopeptide repeat domain"/>
    <property type="match status" value="3"/>
</dbReference>
<dbReference type="NCBIfam" id="TIGR00756">
    <property type="entry name" value="PPR"/>
    <property type="match status" value="1"/>
</dbReference>